<keyword evidence="5" id="KW-0808">Transferase</keyword>
<protein>
    <submittedName>
        <fullName evidence="5">Aminotransferase class I/II-fold pyridoxal phosphate-dependent enzyme</fullName>
    </submittedName>
</protein>
<feature type="region of interest" description="Disordered" evidence="4">
    <location>
        <begin position="1"/>
        <end position="20"/>
    </location>
</feature>
<dbReference type="InterPro" id="IPR015421">
    <property type="entry name" value="PyrdxlP-dep_Trfase_major"/>
</dbReference>
<dbReference type="SUPFAM" id="SSF53383">
    <property type="entry name" value="PLP-dependent transferases"/>
    <property type="match status" value="1"/>
</dbReference>
<keyword evidence="2 3" id="KW-0663">Pyridoxal phosphate</keyword>
<gene>
    <name evidence="5" type="ORF">OKW52_12845</name>
</gene>
<evidence type="ECO:0000256" key="3">
    <source>
        <dbReference type="RuleBase" id="RU362118"/>
    </source>
</evidence>
<reference evidence="5 6" key="1">
    <citation type="submission" date="2022-10" db="EMBL/GenBank/DDBJ databases">
        <title>Pararhodobacter sp. nov., isolated from marine algae.</title>
        <authorList>
            <person name="Choi B.J."/>
            <person name="Kim J.M."/>
            <person name="Lee J.K."/>
            <person name="Choi D.G."/>
            <person name="Jeon C.O."/>
        </authorList>
    </citation>
    <scope>NUCLEOTIDE SEQUENCE [LARGE SCALE GENOMIC DNA]</scope>
    <source>
        <strain evidence="5 6">ZQ420</strain>
    </source>
</reference>
<dbReference type="RefSeq" id="WP_264506066.1">
    <property type="nucleotide sequence ID" value="NZ_JAPDFL010000001.1"/>
</dbReference>
<evidence type="ECO:0000256" key="1">
    <source>
        <dbReference type="ARBA" id="ARBA00001933"/>
    </source>
</evidence>
<organism evidence="5 6">
    <name type="scientific">Pararhodobacter zhoushanensis</name>
    <dbReference type="NCBI Taxonomy" id="2479545"/>
    <lineage>
        <taxon>Bacteria</taxon>
        <taxon>Pseudomonadati</taxon>
        <taxon>Pseudomonadota</taxon>
        <taxon>Alphaproteobacteria</taxon>
        <taxon>Rhodobacterales</taxon>
        <taxon>Paracoccaceae</taxon>
        <taxon>Pararhodobacter</taxon>
    </lineage>
</organism>
<dbReference type="InterPro" id="IPR015424">
    <property type="entry name" value="PyrdxlP-dep_Trfase"/>
</dbReference>
<dbReference type="Proteomes" id="UP001208938">
    <property type="component" value="Unassembled WGS sequence"/>
</dbReference>
<dbReference type="InterPro" id="IPR015422">
    <property type="entry name" value="PyrdxlP-dep_Trfase_small"/>
</dbReference>
<accession>A0ABT3H060</accession>
<dbReference type="Gene3D" id="3.90.1150.10">
    <property type="entry name" value="Aspartate Aminotransferase, domain 1"/>
    <property type="match status" value="1"/>
</dbReference>
<name>A0ABT3H060_9RHOB</name>
<evidence type="ECO:0000313" key="5">
    <source>
        <dbReference type="EMBL" id="MCW1933118.1"/>
    </source>
</evidence>
<dbReference type="Pfam" id="PF01053">
    <property type="entry name" value="Cys_Met_Meta_PP"/>
    <property type="match status" value="1"/>
</dbReference>
<dbReference type="GO" id="GO:0008483">
    <property type="term" value="F:transaminase activity"/>
    <property type="evidence" value="ECO:0007669"/>
    <property type="project" value="UniProtKB-KW"/>
</dbReference>
<keyword evidence="6" id="KW-1185">Reference proteome</keyword>
<dbReference type="EMBL" id="JAPDFL010000001">
    <property type="protein sequence ID" value="MCW1933118.1"/>
    <property type="molecule type" value="Genomic_DNA"/>
</dbReference>
<proteinExistence type="inferred from homology"/>
<comment type="cofactor">
    <cofactor evidence="1 3">
        <name>pyridoxal 5'-phosphate</name>
        <dbReference type="ChEBI" id="CHEBI:597326"/>
    </cofactor>
</comment>
<dbReference type="PANTHER" id="PTHR11808">
    <property type="entry name" value="TRANS-SULFURATION ENZYME FAMILY MEMBER"/>
    <property type="match status" value="1"/>
</dbReference>
<evidence type="ECO:0000256" key="4">
    <source>
        <dbReference type="SAM" id="MobiDB-lite"/>
    </source>
</evidence>
<evidence type="ECO:0000256" key="2">
    <source>
        <dbReference type="ARBA" id="ARBA00022898"/>
    </source>
</evidence>
<comment type="caution">
    <text evidence="5">The sequence shown here is derived from an EMBL/GenBank/DDBJ whole genome shotgun (WGS) entry which is preliminary data.</text>
</comment>
<dbReference type="InterPro" id="IPR000277">
    <property type="entry name" value="Cys/Met-Metab_PyrdxlP-dep_enz"/>
</dbReference>
<evidence type="ECO:0000313" key="6">
    <source>
        <dbReference type="Proteomes" id="UP001208938"/>
    </source>
</evidence>
<dbReference type="PIRSF" id="PIRSF001434">
    <property type="entry name" value="CGS"/>
    <property type="match status" value="1"/>
</dbReference>
<keyword evidence="5" id="KW-0032">Aminotransferase</keyword>
<dbReference type="PANTHER" id="PTHR11808:SF89">
    <property type="entry name" value="METHIONINE GAMMA-LYASE"/>
    <property type="match status" value="1"/>
</dbReference>
<dbReference type="Gene3D" id="3.40.640.10">
    <property type="entry name" value="Type I PLP-dependent aspartate aminotransferase-like (Major domain)"/>
    <property type="match status" value="1"/>
</dbReference>
<comment type="similarity">
    <text evidence="3">Belongs to the trans-sulfuration enzymes family.</text>
</comment>
<sequence length="393" mass="41502">MSDTPSLVRRTPWPASASRPVVTPLQPSVVYASPDPDTLDAQYAGTNPGFTYAREGHPNAQVLAEKIDMLEGAEGGLITGSGMAAVTAALMGVLKAGDHVLGGDQLYGRSLRLMGQDLNRFGIATSLADSTDARAFAAAIRPETKMILLEVVSNPTLRVADIEGIAAVARERGVLLAIDNTFTTPRGFRPFEHGADIVIHSVTKILSGHSDATLGYTATKDPALRKAIYDFAVTTGMTPSPFDCWLAERGLYSFELRYDRAEANAAALADHLATLPGVKKVLYPTRSDHPDQNRAVSLLGERGGHMVSFVIEGDRAQANALTRGAPDLAFAPTLGDIGTTLSHPASSSHRALAPEARAALGITEGFFRVSVGIEDIGLLKSEFSKAVAASQAV</sequence>